<dbReference type="AlphaFoldDB" id="A0A3B0X7T0"/>
<organism evidence="2">
    <name type="scientific">hydrothermal vent metagenome</name>
    <dbReference type="NCBI Taxonomy" id="652676"/>
    <lineage>
        <taxon>unclassified sequences</taxon>
        <taxon>metagenomes</taxon>
        <taxon>ecological metagenomes</taxon>
    </lineage>
</organism>
<feature type="region of interest" description="Disordered" evidence="1">
    <location>
        <begin position="124"/>
        <end position="144"/>
    </location>
</feature>
<dbReference type="PROSITE" id="PS51257">
    <property type="entry name" value="PROKAR_LIPOPROTEIN"/>
    <property type="match status" value="1"/>
</dbReference>
<dbReference type="InterPro" id="IPR014094">
    <property type="entry name" value="LpoB"/>
</dbReference>
<sequence>MCSFKRNSMANVLLLAALLAFTTGCSQQVTRLETNEVTDLSGKWNDTDSGLVSREMVSDVLSRRWLSDFNREKSRAPTVIVGAVRNLSHEHINTRTFINDLEKELINSGEVQFVASAAERDEIRSERRDQDLNASENTRKEMGNETGADFMLKGSINTIVDAVSGSQARFYQIDLTLIDMRTNRKVWLGQKKIKKQIDKSSWRF</sequence>
<name>A0A3B0X7T0_9ZZZZ</name>
<feature type="compositionally biased region" description="Basic and acidic residues" evidence="1">
    <location>
        <begin position="124"/>
        <end position="143"/>
    </location>
</feature>
<reference evidence="2" key="1">
    <citation type="submission" date="2018-06" db="EMBL/GenBank/DDBJ databases">
        <authorList>
            <person name="Zhirakovskaya E."/>
        </authorList>
    </citation>
    <scope>NUCLEOTIDE SEQUENCE</scope>
</reference>
<gene>
    <name evidence="2" type="ORF">MNBD_GAMMA08-2097</name>
</gene>
<dbReference type="Gene3D" id="3.40.50.10610">
    <property type="entry name" value="ABC-type transport auxiliary lipoprotein component"/>
    <property type="match status" value="1"/>
</dbReference>
<dbReference type="EMBL" id="UOFH01000145">
    <property type="protein sequence ID" value="VAW60443.1"/>
    <property type="molecule type" value="Genomic_DNA"/>
</dbReference>
<evidence type="ECO:0008006" key="3">
    <source>
        <dbReference type="Google" id="ProtNLM"/>
    </source>
</evidence>
<evidence type="ECO:0000256" key="1">
    <source>
        <dbReference type="SAM" id="MobiDB-lite"/>
    </source>
</evidence>
<evidence type="ECO:0000313" key="2">
    <source>
        <dbReference type="EMBL" id="VAW60443.1"/>
    </source>
</evidence>
<protein>
    <recommendedName>
        <fullName evidence="3">Lipoprotein</fullName>
    </recommendedName>
</protein>
<dbReference type="Pfam" id="PF13036">
    <property type="entry name" value="LpoB"/>
    <property type="match status" value="1"/>
</dbReference>
<proteinExistence type="predicted"/>
<accession>A0A3B0X7T0</accession>